<keyword evidence="1 4" id="KW-0349">Heme</keyword>
<sequence>MRISMRNLLFTLILSLLALSFTANAQQNAGMAGHQMGNSKEKLNLKTPRVPFKYGLGMNKFRSLCSGCHGKWGDGTEQGPPLLHAFYIPTHHSDDAFYRAAREGVRAHHWTFGDMPKVEGATRKDVDKIIPFIRWLQKENGIY</sequence>
<evidence type="ECO:0000256" key="3">
    <source>
        <dbReference type="ARBA" id="ARBA00023004"/>
    </source>
</evidence>
<dbReference type="EMBL" id="VMNH01000014">
    <property type="protein sequence ID" value="TVO72987.1"/>
    <property type="molecule type" value="Genomic_DNA"/>
</dbReference>
<dbReference type="OrthoDB" id="9779283at2"/>
<comment type="caution">
    <text evidence="7">The sequence shown here is derived from an EMBL/GenBank/DDBJ whole genome shotgun (WGS) entry which is preliminary data.</text>
</comment>
<evidence type="ECO:0000313" key="8">
    <source>
        <dbReference type="Proteomes" id="UP000316649"/>
    </source>
</evidence>
<keyword evidence="8" id="KW-1185">Reference proteome</keyword>
<evidence type="ECO:0000256" key="4">
    <source>
        <dbReference type="PROSITE-ProRule" id="PRU00433"/>
    </source>
</evidence>
<dbReference type="Proteomes" id="UP000316649">
    <property type="component" value="Unassembled WGS sequence"/>
</dbReference>
<evidence type="ECO:0000256" key="1">
    <source>
        <dbReference type="ARBA" id="ARBA00022617"/>
    </source>
</evidence>
<feature type="domain" description="Cytochrome c" evidence="6">
    <location>
        <begin position="52"/>
        <end position="137"/>
    </location>
</feature>
<keyword evidence="2 4" id="KW-0479">Metal-binding</keyword>
<dbReference type="SUPFAM" id="SSF46626">
    <property type="entry name" value="Cytochrome c"/>
    <property type="match status" value="1"/>
</dbReference>
<keyword evidence="3 4" id="KW-0408">Iron</keyword>
<reference evidence="7 8" key="1">
    <citation type="submission" date="2019-07" db="EMBL/GenBank/DDBJ databases">
        <title>The pathways for chlorine oxyanion respiration interact through the shared metabolite chlorate.</title>
        <authorList>
            <person name="Barnum T.P."/>
            <person name="Cheng Y."/>
            <person name="Hill K.A."/>
            <person name="Lucas L.N."/>
            <person name="Carlson H.K."/>
            <person name="Coates J.D."/>
        </authorList>
    </citation>
    <scope>NUCLEOTIDE SEQUENCE [LARGE SCALE GENOMIC DNA]</scope>
    <source>
        <strain evidence="7 8">BK-1</strain>
    </source>
</reference>
<dbReference type="Gene3D" id="1.10.760.10">
    <property type="entry name" value="Cytochrome c-like domain"/>
    <property type="match status" value="1"/>
</dbReference>
<dbReference type="PROSITE" id="PS51007">
    <property type="entry name" value="CYTC"/>
    <property type="match status" value="1"/>
</dbReference>
<name>A0A558DQM3_9GAMM</name>
<dbReference type="InterPro" id="IPR009056">
    <property type="entry name" value="Cyt_c-like_dom"/>
</dbReference>
<evidence type="ECO:0000256" key="2">
    <source>
        <dbReference type="ARBA" id="ARBA00022723"/>
    </source>
</evidence>
<dbReference type="GO" id="GO:0046872">
    <property type="term" value="F:metal ion binding"/>
    <property type="evidence" value="ECO:0007669"/>
    <property type="project" value="UniProtKB-KW"/>
</dbReference>
<dbReference type="InterPro" id="IPR036909">
    <property type="entry name" value="Cyt_c-like_dom_sf"/>
</dbReference>
<evidence type="ECO:0000256" key="5">
    <source>
        <dbReference type="SAM" id="SignalP"/>
    </source>
</evidence>
<keyword evidence="5" id="KW-0732">Signal</keyword>
<dbReference type="AlphaFoldDB" id="A0A558DQM3"/>
<evidence type="ECO:0000259" key="6">
    <source>
        <dbReference type="PROSITE" id="PS51007"/>
    </source>
</evidence>
<gene>
    <name evidence="7" type="ORF">FHP88_12105</name>
</gene>
<protein>
    <submittedName>
        <fullName evidence="7">Cytochrome c</fullName>
    </submittedName>
</protein>
<dbReference type="GO" id="GO:0020037">
    <property type="term" value="F:heme binding"/>
    <property type="evidence" value="ECO:0007669"/>
    <property type="project" value="InterPro"/>
</dbReference>
<dbReference type="Pfam" id="PF00034">
    <property type="entry name" value="Cytochrom_C"/>
    <property type="match status" value="1"/>
</dbReference>
<accession>A0A558DQM3</accession>
<organism evidence="7 8">
    <name type="scientific">Sedimenticola selenatireducens</name>
    <dbReference type="NCBI Taxonomy" id="191960"/>
    <lineage>
        <taxon>Bacteria</taxon>
        <taxon>Pseudomonadati</taxon>
        <taxon>Pseudomonadota</taxon>
        <taxon>Gammaproteobacteria</taxon>
        <taxon>Chromatiales</taxon>
        <taxon>Sedimenticolaceae</taxon>
        <taxon>Sedimenticola</taxon>
    </lineage>
</organism>
<feature type="signal peptide" evidence="5">
    <location>
        <begin position="1"/>
        <end position="25"/>
    </location>
</feature>
<proteinExistence type="predicted"/>
<dbReference type="GO" id="GO:0009055">
    <property type="term" value="F:electron transfer activity"/>
    <property type="evidence" value="ECO:0007669"/>
    <property type="project" value="InterPro"/>
</dbReference>
<evidence type="ECO:0000313" key="7">
    <source>
        <dbReference type="EMBL" id="TVO72987.1"/>
    </source>
</evidence>
<feature type="chain" id="PRO_5021968214" evidence="5">
    <location>
        <begin position="26"/>
        <end position="143"/>
    </location>
</feature>